<evidence type="ECO:0000313" key="1">
    <source>
        <dbReference type="EMBL" id="MFC5638676.1"/>
    </source>
</evidence>
<dbReference type="EMBL" id="JBHSNY010000014">
    <property type="protein sequence ID" value="MFC5638676.1"/>
    <property type="molecule type" value="Genomic_DNA"/>
</dbReference>
<dbReference type="InterPro" id="IPR051704">
    <property type="entry name" value="FAD_aromatic-hydroxylase"/>
</dbReference>
<dbReference type="PANTHER" id="PTHR46865">
    <property type="entry name" value="OXIDOREDUCTASE-RELATED"/>
    <property type="match status" value="1"/>
</dbReference>
<sequence length="85" mass="8480">MVLLGDAAYGATRGGTGAGVTSVGAYVLAGELALAGGDHRTAFAKHETRLGSLAEGCRRTSGDAGPFFALPTGRRVRGPDPCSAC</sequence>
<proteinExistence type="predicted"/>
<evidence type="ECO:0008006" key="3">
    <source>
        <dbReference type="Google" id="ProtNLM"/>
    </source>
</evidence>
<dbReference type="InterPro" id="IPR036188">
    <property type="entry name" value="FAD/NAD-bd_sf"/>
</dbReference>
<reference evidence="2" key="1">
    <citation type="journal article" date="2019" name="Int. J. Syst. Evol. Microbiol.">
        <title>The Global Catalogue of Microorganisms (GCM) 10K type strain sequencing project: providing services to taxonomists for standard genome sequencing and annotation.</title>
        <authorList>
            <consortium name="The Broad Institute Genomics Platform"/>
            <consortium name="The Broad Institute Genome Sequencing Center for Infectious Disease"/>
            <person name="Wu L."/>
            <person name="Ma J."/>
        </authorList>
    </citation>
    <scope>NUCLEOTIDE SEQUENCE [LARGE SCALE GENOMIC DNA]</scope>
    <source>
        <strain evidence="2">CGMCC 4.7248</strain>
    </source>
</reference>
<gene>
    <name evidence="1" type="ORF">ACFPZJ_33920</name>
</gene>
<accession>A0ABW0UYJ1</accession>
<dbReference type="Proteomes" id="UP001596154">
    <property type="component" value="Unassembled WGS sequence"/>
</dbReference>
<name>A0ABW0UYJ1_9ACTN</name>
<dbReference type="Gene3D" id="3.50.50.60">
    <property type="entry name" value="FAD/NAD(P)-binding domain"/>
    <property type="match status" value="1"/>
</dbReference>
<evidence type="ECO:0000313" key="2">
    <source>
        <dbReference type="Proteomes" id="UP001596154"/>
    </source>
</evidence>
<comment type="caution">
    <text evidence="1">The sequence shown here is derived from an EMBL/GenBank/DDBJ whole genome shotgun (WGS) entry which is preliminary data.</text>
</comment>
<dbReference type="RefSeq" id="WP_381029820.1">
    <property type="nucleotide sequence ID" value="NZ_JBHSNY010000014.1"/>
</dbReference>
<keyword evidence="2" id="KW-1185">Reference proteome</keyword>
<organism evidence="1 2">
    <name type="scientific">Streptomyces bullii</name>
    <dbReference type="NCBI Taxonomy" id="349910"/>
    <lineage>
        <taxon>Bacteria</taxon>
        <taxon>Bacillati</taxon>
        <taxon>Actinomycetota</taxon>
        <taxon>Actinomycetes</taxon>
        <taxon>Kitasatosporales</taxon>
        <taxon>Streptomycetaceae</taxon>
        <taxon>Streptomyces</taxon>
    </lineage>
</organism>
<protein>
    <recommendedName>
        <fullName evidence="3">FAD binding domain-containing protein</fullName>
    </recommendedName>
</protein>